<feature type="transmembrane region" description="Helical" evidence="3">
    <location>
        <begin position="228"/>
        <end position="247"/>
    </location>
</feature>
<feature type="region of interest" description="Disordered" evidence="2">
    <location>
        <begin position="1"/>
        <end position="41"/>
    </location>
</feature>
<reference evidence="4 5" key="1">
    <citation type="journal article" date="2013" name="PLoS Genet.">
        <title>The genome and development-dependent transcriptomes of Pyronema confluens: a window into fungal evolution.</title>
        <authorList>
            <person name="Traeger S."/>
            <person name="Altegoer F."/>
            <person name="Freitag M."/>
            <person name="Gabaldon T."/>
            <person name="Kempken F."/>
            <person name="Kumar A."/>
            <person name="Marcet-Houben M."/>
            <person name="Poggeler S."/>
            <person name="Stajich J.E."/>
            <person name="Nowrousian M."/>
        </authorList>
    </citation>
    <scope>NUCLEOTIDE SEQUENCE [LARGE SCALE GENOMIC DNA]</scope>
    <source>
        <strain evidence="5">CBS 100304</strain>
        <tissue evidence="4">Vegetative mycelium</tissue>
    </source>
</reference>
<feature type="transmembrane region" description="Helical" evidence="3">
    <location>
        <begin position="198"/>
        <end position="216"/>
    </location>
</feature>
<proteinExistence type="predicted"/>
<gene>
    <name evidence="4" type="ORF">PCON_05696</name>
</gene>
<dbReference type="Proteomes" id="UP000018144">
    <property type="component" value="Unassembled WGS sequence"/>
</dbReference>
<dbReference type="EMBL" id="HF935280">
    <property type="protein sequence ID" value="CCX06109.1"/>
    <property type="molecule type" value="Genomic_DNA"/>
</dbReference>
<organism evidence="4 5">
    <name type="scientific">Pyronema omphalodes (strain CBS 100304)</name>
    <name type="common">Pyronema confluens</name>
    <dbReference type="NCBI Taxonomy" id="1076935"/>
    <lineage>
        <taxon>Eukaryota</taxon>
        <taxon>Fungi</taxon>
        <taxon>Dikarya</taxon>
        <taxon>Ascomycota</taxon>
        <taxon>Pezizomycotina</taxon>
        <taxon>Pezizomycetes</taxon>
        <taxon>Pezizales</taxon>
        <taxon>Pyronemataceae</taxon>
        <taxon>Pyronema</taxon>
    </lineage>
</organism>
<evidence type="ECO:0000313" key="5">
    <source>
        <dbReference type="Proteomes" id="UP000018144"/>
    </source>
</evidence>
<accession>U4L7K0</accession>
<evidence type="ECO:0000313" key="4">
    <source>
        <dbReference type="EMBL" id="CCX06109.1"/>
    </source>
</evidence>
<name>U4L7K0_PYROM</name>
<evidence type="ECO:0000256" key="1">
    <source>
        <dbReference type="SAM" id="Coils"/>
    </source>
</evidence>
<keyword evidence="5" id="KW-1185">Reference proteome</keyword>
<feature type="compositionally biased region" description="Low complexity" evidence="2">
    <location>
        <begin position="22"/>
        <end position="32"/>
    </location>
</feature>
<protein>
    <submittedName>
        <fullName evidence="4">Uncharacterized protein</fullName>
    </submittedName>
</protein>
<keyword evidence="3" id="KW-0812">Transmembrane</keyword>
<keyword evidence="3" id="KW-1133">Transmembrane helix</keyword>
<dbReference type="AlphaFoldDB" id="U4L7K0"/>
<evidence type="ECO:0000256" key="3">
    <source>
        <dbReference type="SAM" id="Phobius"/>
    </source>
</evidence>
<feature type="coiled-coil region" evidence="1">
    <location>
        <begin position="82"/>
        <end position="112"/>
    </location>
</feature>
<keyword evidence="3" id="KW-0472">Membrane</keyword>
<sequence>MSERPLFNGRPNNSPPPDRRQPQPGQPTWTPPSSVRPPRCSAQNLMTPKEIEASECLAYEEFHNHYSFTSAATSADAEAEAQLLAELELHRLREEARQVREETRVVREAELRRLAHHREILRQRRQVEGVWTEMARKIREHYEAEEALKVEEARRAEDAWLEVVRVTAGQRRAVTKDEEAEEAEAHAENLQKTKKGHVLALLAIISMLGLLVQSHWNEKKVVFRPGEQFIIAASLVIAASLMWEIFIPKTTNEAEELRL</sequence>
<keyword evidence="1" id="KW-0175">Coiled coil</keyword>
<evidence type="ECO:0000256" key="2">
    <source>
        <dbReference type="SAM" id="MobiDB-lite"/>
    </source>
</evidence>